<keyword evidence="2" id="KW-1185">Reference proteome</keyword>
<reference evidence="1 2" key="1">
    <citation type="submission" date="2016-01" db="EMBL/GenBank/DDBJ databases">
        <title>Genome sequencing of Roseivirga spongicola UST030701-084.</title>
        <authorList>
            <person name="Selvaratnam C."/>
            <person name="Thevarajoo S."/>
            <person name="Goh K.M."/>
            <person name="Ee R."/>
            <person name="Chan K.-G."/>
            <person name="Chong C.S."/>
        </authorList>
    </citation>
    <scope>NUCLEOTIDE SEQUENCE [LARGE SCALE GENOMIC DNA]</scope>
    <source>
        <strain evidence="1 2">UST030701-084</strain>
    </source>
</reference>
<evidence type="ECO:0008006" key="3">
    <source>
        <dbReference type="Google" id="ProtNLM"/>
    </source>
</evidence>
<dbReference type="EMBL" id="LRPC01000028">
    <property type="protein sequence ID" value="KYG73452.1"/>
    <property type="molecule type" value="Genomic_DNA"/>
</dbReference>
<accession>A0A150X4C2</accession>
<dbReference type="AlphaFoldDB" id="A0A150X4C2"/>
<name>A0A150X4C2_9BACT</name>
<evidence type="ECO:0000313" key="2">
    <source>
        <dbReference type="Proteomes" id="UP000075606"/>
    </source>
</evidence>
<dbReference type="Pfam" id="PF16119">
    <property type="entry name" value="DUF4835"/>
    <property type="match status" value="1"/>
</dbReference>
<dbReference type="STRING" id="333140.AWW68_12210"/>
<dbReference type="InterPro" id="IPR032274">
    <property type="entry name" value="DUF4835"/>
</dbReference>
<dbReference type="Proteomes" id="UP000075606">
    <property type="component" value="Unassembled WGS sequence"/>
</dbReference>
<gene>
    <name evidence="1" type="ORF">AWW68_12210</name>
</gene>
<protein>
    <recommendedName>
        <fullName evidence="3">DUF4835 domain-containing protein</fullName>
    </recommendedName>
</protein>
<organism evidence="1 2">
    <name type="scientific">Roseivirga spongicola</name>
    <dbReference type="NCBI Taxonomy" id="333140"/>
    <lineage>
        <taxon>Bacteria</taxon>
        <taxon>Pseudomonadati</taxon>
        <taxon>Bacteroidota</taxon>
        <taxon>Cytophagia</taxon>
        <taxon>Cytophagales</taxon>
        <taxon>Roseivirgaceae</taxon>
        <taxon>Roseivirga</taxon>
    </lineage>
</organism>
<evidence type="ECO:0000313" key="1">
    <source>
        <dbReference type="EMBL" id="KYG73452.1"/>
    </source>
</evidence>
<proteinExistence type="predicted"/>
<comment type="caution">
    <text evidence="1">The sequence shown here is derived from an EMBL/GenBank/DDBJ whole genome shotgun (WGS) entry which is preliminary data.</text>
</comment>
<sequence>MLKTSSKAFLKKSSFILILLITCLFSLKAQELNFTVSINADIVQTTERAVFDDMKTTFERFLNETVWTNDQFRNNEKIKANLVLTIQDQPSIGQFTANAQIQIVRPVYGTTYETLLLNFADRDWDFQFNQSQPLQFNQNNFTNNITSLLAYYAYIALGIDYDSFAPLGGTAHFQTALNIVNNAQNAGSTGWGQFQSRRNRYWLVENLMSNAQYEPVRQAFYDYHINGMDIFQSDQETARQNILDALKEVQEVNSVLPNSILIISFLDAKSDELVNVFSQGDMKLRREVYNELLKLDPSRRSQYQKIVQN</sequence>